<dbReference type="AlphaFoldDB" id="A0A934NWQ6"/>
<sequence length="114" mass="12999">MSRHFTLDLQRRHDMLQAVYEALANAAEHAYPDTSEVSTATMDLHVDYDATTDVLQVSVCDHGQWDAPVEDPRQRRDRGIPLMHALADTHIESGSTGTQVRRQWHCLRIYSVGR</sequence>
<dbReference type="InterPro" id="IPR003594">
    <property type="entry name" value="HATPase_dom"/>
</dbReference>
<evidence type="ECO:0000259" key="1">
    <source>
        <dbReference type="Pfam" id="PF13581"/>
    </source>
</evidence>
<evidence type="ECO:0000313" key="3">
    <source>
        <dbReference type="Proteomes" id="UP000655868"/>
    </source>
</evidence>
<accession>A0A934NWQ6</accession>
<protein>
    <submittedName>
        <fullName evidence="2">ATP-binding protein</fullName>
    </submittedName>
</protein>
<proteinExistence type="predicted"/>
<keyword evidence="2" id="KW-0547">Nucleotide-binding</keyword>
<keyword evidence="2" id="KW-0067">ATP-binding</keyword>
<organism evidence="2 3">
    <name type="scientific">Antrihabitans stalagmiti</name>
    <dbReference type="NCBI Taxonomy" id="2799499"/>
    <lineage>
        <taxon>Bacteria</taxon>
        <taxon>Bacillati</taxon>
        <taxon>Actinomycetota</taxon>
        <taxon>Actinomycetes</taxon>
        <taxon>Mycobacteriales</taxon>
        <taxon>Nocardiaceae</taxon>
        <taxon>Antrihabitans</taxon>
    </lineage>
</organism>
<dbReference type="GO" id="GO:0005524">
    <property type="term" value="F:ATP binding"/>
    <property type="evidence" value="ECO:0007669"/>
    <property type="project" value="UniProtKB-KW"/>
</dbReference>
<dbReference type="Gene3D" id="3.30.565.10">
    <property type="entry name" value="Histidine kinase-like ATPase, C-terminal domain"/>
    <property type="match status" value="1"/>
</dbReference>
<name>A0A934NWQ6_9NOCA</name>
<dbReference type="InterPro" id="IPR036890">
    <property type="entry name" value="HATPase_C_sf"/>
</dbReference>
<comment type="caution">
    <text evidence="2">The sequence shown here is derived from an EMBL/GenBank/DDBJ whole genome shotgun (WGS) entry which is preliminary data.</text>
</comment>
<evidence type="ECO:0000313" key="2">
    <source>
        <dbReference type="EMBL" id="MBJ8343014.1"/>
    </source>
</evidence>
<keyword evidence="3" id="KW-1185">Reference proteome</keyword>
<gene>
    <name evidence="2" type="ORF">JGU71_29460</name>
</gene>
<reference evidence="2" key="1">
    <citation type="submission" date="2020-12" db="EMBL/GenBank/DDBJ databases">
        <title>Antrihabitans popcorni sp. nov. and Antrihabitans auranticaus sp. nov., isolated from a larva cave.</title>
        <authorList>
            <person name="Lee S.D."/>
            <person name="Kim I.S."/>
        </authorList>
    </citation>
    <scope>NUCLEOTIDE SEQUENCE</scope>
    <source>
        <strain evidence="2">YC3-6</strain>
    </source>
</reference>
<dbReference type="Proteomes" id="UP000655868">
    <property type="component" value="Unassembled WGS sequence"/>
</dbReference>
<feature type="domain" description="Histidine kinase/HSP90-like ATPase" evidence="1">
    <location>
        <begin position="3"/>
        <end position="104"/>
    </location>
</feature>
<dbReference type="SUPFAM" id="SSF55874">
    <property type="entry name" value="ATPase domain of HSP90 chaperone/DNA topoisomerase II/histidine kinase"/>
    <property type="match status" value="1"/>
</dbReference>
<dbReference type="Pfam" id="PF13581">
    <property type="entry name" value="HATPase_c_2"/>
    <property type="match status" value="1"/>
</dbReference>
<dbReference type="CDD" id="cd16936">
    <property type="entry name" value="HATPase_RsbW-like"/>
    <property type="match status" value="1"/>
</dbReference>
<dbReference type="EMBL" id="JAEMNV010000026">
    <property type="protein sequence ID" value="MBJ8343014.1"/>
    <property type="molecule type" value="Genomic_DNA"/>
</dbReference>